<evidence type="ECO:0000313" key="1">
    <source>
        <dbReference type="EMBL" id="TGB03705.1"/>
    </source>
</evidence>
<proteinExistence type="predicted"/>
<organism evidence="1 2">
    <name type="scientific">Halobacillus salinus</name>
    <dbReference type="NCBI Taxonomy" id="192814"/>
    <lineage>
        <taxon>Bacteria</taxon>
        <taxon>Bacillati</taxon>
        <taxon>Bacillota</taxon>
        <taxon>Bacilli</taxon>
        <taxon>Bacillales</taxon>
        <taxon>Bacillaceae</taxon>
        <taxon>Halobacillus</taxon>
    </lineage>
</organism>
<dbReference type="EMBL" id="SRJC01000001">
    <property type="protein sequence ID" value="TGB03705.1"/>
    <property type="molecule type" value="Genomic_DNA"/>
</dbReference>
<reference evidence="1 2" key="1">
    <citation type="journal article" date="2003" name="Int. J. Syst. Evol. Microbiol.">
        <title>Halobacillus salinus sp. nov., isolated from a salt lake on the coast of the East Sea in Korea.</title>
        <authorList>
            <person name="Yoon J.H."/>
            <person name="Kang K.H."/>
            <person name="Park Y.H."/>
        </authorList>
    </citation>
    <scope>NUCLEOTIDE SEQUENCE [LARGE SCALE GENOMIC DNA]</scope>
    <source>
        <strain evidence="1 2">HSL-3</strain>
    </source>
</reference>
<dbReference type="RefSeq" id="WP_135326419.1">
    <property type="nucleotide sequence ID" value="NZ_SRJC01000001.1"/>
</dbReference>
<gene>
    <name evidence="1" type="ORF">E4663_01495</name>
</gene>
<accession>A0A4Z0H3E1</accession>
<sequence length="112" mass="13278">MSKPWDNLMIKQRIISPYIDGYLILDSERKIVAVTEEASLILSNQFGDKSGVGMPMTKVVKDGYLPYFTKVREEHSFWLDLEGEDCLVRFWQDEEMSLYTFHFNFERKHNPH</sequence>
<dbReference type="Proteomes" id="UP000297982">
    <property type="component" value="Unassembled WGS sequence"/>
</dbReference>
<evidence type="ECO:0000313" key="2">
    <source>
        <dbReference type="Proteomes" id="UP000297982"/>
    </source>
</evidence>
<protein>
    <submittedName>
        <fullName evidence="1">Uncharacterized protein</fullName>
    </submittedName>
</protein>
<dbReference type="AlphaFoldDB" id="A0A4Z0H3E1"/>
<dbReference type="STRING" id="192814.GCA_900166575_00596"/>
<comment type="caution">
    <text evidence="1">The sequence shown here is derived from an EMBL/GenBank/DDBJ whole genome shotgun (WGS) entry which is preliminary data.</text>
</comment>
<keyword evidence="2" id="KW-1185">Reference proteome</keyword>
<name>A0A4Z0H3E1_9BACI</name>